<evidence type="ECO:0000313" key="2">
    <source>
        <dbReference type="Proteomes" id="UP001595912"/>
    </source>
</evidence>
<name>A0ABV9VWN1_9ACTN</name>
<protein>
    <submittedName>
        <fullName evidence="1">Uncharacterized protein</fullName>
    </submittedName>
</protein>
<gene>
    <name evidence="1" type="ORF">ACFPIJ_17450</name>
</gene>
<dbReference type="EMBL" id="JBHSIU010000018">
    <property type="protein sequence ID" value="MFC4999613.1"/>
    <property type="molecule type" value="Genomic_DNA"/>
</dbReference>
<evidence type="ECO:0000313" key="1">
    <source>
        <dbReference type="EMBL" id="MFC4999613.1"/>
    </source>
</evidence>
<reference evidence="2" key="1">
    <citation type="journal article" date="2019" name="Int. J. Syst. Evol. Microbiol.">
        <title>The Global Catalogue of Microorganisms (GCM) 10K type strain sequencing project: providing services to taxonomists for standard genome sequencing and annotation.</title>
        <authorList>
            <consortium name="The Broad Institute Genomics Platform"/>
            <consortium name="The Broad Institute Genome Sequencing Center for Infectious Disease"/>
            <person name="Wu L."/>
            <person name="Ma J."/>
        </authorList>
    </citation>
    <scope>NUCLEOTIDE SEQUENCE [LARGE SCALE GENOMIC DNA]</scope>
    <source>
        <strain evidence="2">CGMCC 4.7152</strain>
    </source>
</reference>
<accession>A0ABV9VWN1</accession>
<dbReference type="Proteomes" id="UP001595912">
    <property type="component" value="Unassembled WGS sequence"/>
</dbReference>
<sequence>MLLKGMLLSFSDPVLGLIPTIVFCQYNPVEVTRTFTATTAGAGPAGGTGSAAARSAPVPAGEEYTLKLEFDATDGLADSAPLTTALGISPRLAALEMLMQPVGSSLLGGLVGDLLGAGKPKGHAIPVGRPPLVFFAWGPTRITPVQVKSLVIRETAFDALLNPIRATADVGLTVLRTADLPKDEKLARLAADFYRGAREVKAVLQLPQMLELGG</sequence>
<dbReference type="RefSeq" id="WP_380116089.1">
    <property type="nucleotide sequence ID" value="NZ_JBHSIU010000018.1"/>
</dbReference>
<keyword evidence="2" id="KW-1185">Reference proteome</keyword>
<organism evidence="1 2">
    <name type="scientific">Dactylosporangium cerinum</name>
    <dbReference type="NCBI Taxonomy" id="1434730"/>
    <lineage>
        <taxon>Bacteria</taxon>
        <taxon>Bacillati</taxon>
        <taxon>Actinomycetota</taxon>
        <taxon>Actinomycetes</taxon>
        <taxon>Micromonosporales</taxon>
        <taxon>Micromonosporaceae</taxon>
        <taxon>Dactylosporangium</taxon>
    </lineage>
</organism>
<proteinExistence type="predicted"/>
<comment type="caution">
    <text evidence="1">The sequence shown here is derived from an EMBL/GenBank/DDBJ whole genome shotgun (WGS) entry which is preliminary data.</text>
</comment>